<gene>
    <name evidence="1" type="ORF">NDM98_22495</name>
</gene>
<evidence type="ECO:0000313" key="2">
    <source>
        <dbReference type="Proteomes" id="UP001203665"/>
    </source>
</evidence>
<sequence length="79" mass="8957">MKNLTYFLSLVSIVILTGCSDKAIFNNSACAEFEIDEFIFDEAVEDVDLIAHVKINEIVGIQKSEPPSCHIRSRFDRSY</sequence>
<name>A0ABT0XPS2_9BACI</name>
<keyword evidence="2" id="KW-1185">Reference proteome</keyword>
<accession>A0ABT0XPS2</accession>
<proteinExistence type="predicted"/>
<dbReference type="RefSeq" id="WP_251611701.1">
    <property type="nucleotide sequence ID" value="NZ_JAMQJY010000007.1"/>
</dbReference>
<reference evidence="1" key="1">
    <citation type="submission" date="2022-06" db="EMBL/GenBank/DDBJ databases">
        <title>Alkalicoccobacillus porphyridii sp. nov., isolated from a marine red alga, Porphyridium purpureum and reclassification of Shouchella plakortidis and Shouchella gibsonii as Alkalicoccobacillus plakortidis comb. nov. and Alkalicoccobacillus gibsonii comb. nov.</title>
        <authorList>
            <person name="Kim K.H."/>
            <person name="Lee J.K."/>
            <person name="Han D.M."/>
            <person name="Baek J.H."/>
            <person name="Jeon C.O."/>
        </authorList>
    </citation>
    <scope>NUCLEOTIDE SEQUENCE</scope>
    <source>
        <strain evidence="1">DSM 19153</strain>
    </source>
</reference>
<dbReference type="EMBL" id="JAMQJY010000007">
    <property type="protein sequence ID" value="MCM2677904.1"/>
    <property type="molecule type" value="Genomic_DNA"/>
</dbReference>
<dbReference type="PROSITE" id="PS51257">
    <property type="entry name" value="PROKAR_LIPOPROTEIN"/>
    <property type="match status" value="1"/>
</dbReference>
<dbReference type="Proteomes" id="UP001203665">
    <property type="component" value="Unassembled WGS sequence"/>
</dbReference>
<organism evidence="1 2">
    <name type="scientific">Alkalicoccobacillus plakortidis</name>
    <dbReference type="NCBI Taxonomy" id="444060"/>
    <lineage>
        <taxon>Bacteria</taxon>
        <taxon>Bacillati</taxon>
        <taxon>Bacillota</taxon>
        <taxon>Bacilli</taxon>
        <taxon>Bacillales</taxon>
        <taxon>Bacillaceae</taxon>
        <taxon>Alkalicoccobacillus</taxon>
    </lineage>
</organism>
<protein>
    <recommendedName>
        <fullName evidence="3">Lipoprotein</fullName>
    </recommendedName>
</protein>
<comment type="caution">
    <text evidence="1">The sequence shown here is derived from an EMBL/GenBank/DDBJ whole genome shotgun (WGS) entry which is preliminary data.</text>
</comment>
<evidence type="ECO:0008006" key="3">
    <source>
        <dbReference type="Google" id="ProtNLM"/>
    </source>
</evidence>
<evidence type="ECO:0000313" key="1">
    <source>
        <dbReference type="EMBL" id="MCM2677904.1"/>
    </source>
</evidence>